<reference evidence="2 3" key="1">
    <citation type="submission" date="2023-01" db="EMBL/GenBank/DDBJ databases">
        <title>Analysis of 21 Apiospora genomes using comparative genomics revels a genus with tremendous synthesis potential of carbohydrate active enzymes and secondary metabolites.</title>
        <authorList>
            <person name="Sorensen T."/>
        </authorList>
    </citation>
    <scope>NUCLEOTIDE SEQUENCE [LARGE SCALE GENOMIC DNA]</scope>
    <source>
        <strain evidence="2 3">CBS 20057</strain>
    </source>
</reference>
<evidence type="ECO:0000313" key="2">
    <source>
        <dbReference type="EMBL" id="KAK8023212.1"/>
    </source>
</evidence>
<name>A0ABR1S0F0_9PEZI</name>
<feature type="compositionally biased region" description="Acidic residues" evidence="1">
    <location>
        <begin position="570"/>
        <end position="593"/>
    </location>
</feature>
<proteinExistence type="predicted"/>
<feature type="region of interest" description="Disordered" evidence="1">
    <location>
        <begin position="540"/>
        <end position="593"/>
    </location>
</feature>
<evidence type="ECO:0000256" key="1">
    <source>
        <dbReference type="SAM" id="MobiDB-lite"/>
    </source>
</evidence>
<evidence type="ECO:0000313" key="3">
    <source>
        <dbReference type="Proteomes" id="UP001396898"/>
    </source>
</evidence>
<keyword evidence="3" id="KW-1185">Reference proteome</keyword>
<protein>
    <submittedName>
        <fullName evidence="2">Uncharacterized protein</fullName>
    </submittedName>
</protein>
<accession>A0ABR1S0F0</accession>
<feature type="compositionally biased region" description="Basic and acidic residues" evidence="1">
    <location>
        <begin position="549"/>
        <end position="569"/>
    </location>
</feature>
<dbReference type="EMBL" id="JAQQWI010000008">
    <property type="protein sequence ID" value="KAK8023212.1"/>
    <property type="molecule type" value="Genomic_DNA"/>
</dbReference>
<organism evidence="2 3">
    <name type="scientific">Apiospora marii</name>
    <dbReference type="NCBI Taxonomy" id="335849"/>
    <lineage>
        <taxon>Eukaryota</taxon>
        <taxon>Fungi</taxon>
        <taxon>Dikarya</taxon>
        <taxon>Ascomycota</taxon>
        <taxon>Pezizomycotina</taxon>
        <taxon>Sordariomycetes</taxon>
        <taxon>Xylariomycetidae</taxon>
        <taxon>Amphisphaeriales</taxon>
        <taxon>Apiosporaceae</taxon>
        <taxon>Apiospora</taxon>
    </lineage>
</organism>
<comment type="caution">
    <text evidence="2">The sequence shown here is derived from an EMBL/GenBank/DDBJ whole genome shotgun (WGS) entry which is preliminary data.</text>
</comment>
<sequence length="615" mass="70431">MDGVIEMRSAWSVEEDRRWYTMMASLKEIGDTAVDRAREVLPQVVKSTCELLYNGNIRPFISAKFFWYCVHRTVWSSSHPSTTHADFAKKWDPENQWDPSKPNQSARYALLGGGELACYQYVDYFFRREDEKAGRDPMPAAEDDEEEEEEDLAARYWPGELHDCCPDWESWPSDEELAATEECLFPKPKDDEEQLFGYCGAFQLPGPMMEDWGQCLGESWAEVESTLVRASALVGGRYIARDGDVDITPVQFRLRLIGMNQKGAWLSSLQMGWDPEYLDPTSTHGQFTLQIAYSCLRDYMLSEGWSTGCPPGAVDDRGVLRVRGLADFIERRMQYMIQQRLSDRVESDRSWTEYTEAEKGVLAVQKASRKHTQRLQDKAAVLGRELARTILDKRLVPADTVKERKQKLLEWVSRGTLTPFVPFHAEALRPARRTWARSDIETLVIDAAMDLKDNLAAWNTLKAWKSIVRGDDGWAELLEHGRDRLALVNKVAIDIVLPAWSKLPNYKIEVDELRKWVKEQEELFGEAEPDHTEKELLSPIKDVEEEDEPHQGEDDSKEELAQETKRPVEDVLETAEAEESSQDDSDDSDAEDLFEDALENIVETMDAVVLRRTAP</sequence>
<gene>
    <name evidence="2" type="ORF">PG991_006451</name>
</gene>
<dbReference type="Proteomes" id="UP001396898">
    <property type="component" value="Unassembled WGS sequence"/>
</dbReference>